<reference evidence="2" key="1">
    <citation type="submission" date="2021-02" db="EMBL/GenBank/DDBJ databases">
        <authorList>
            <person name="Dougan E. K."/>
            <person name="Rhodes N."/>
            <person name="Thang M."/>
            <person name="Chan C."/>
        </authorList>
    </citation>
    <scope>NUCLEOTIDE SEQUENCE</scope>
</reference>
<evidence type="ECO:0000313" key="3">
    <source>
        <dbReference type="Proteomes" id="UP000601435"/>
    </source>
</evidence>
<feature type="region of interest" description="Disordered" evidence="1">
    <location>
        <begin position="27"/>
        <end position="52"/>
    </location>
</feature>
<comment type="caution">
    <text evidence="2">The sequence shown here is derived from an EMBL/GenBank/DDBJ whole genome shotgun (WGS) entry which is preliminary data.</text>
</comment>
<dbReference type="AlphaFoldDB" id="A0A812X5T8"/>
<keyword evidence="3" id="KW-1185">Reference proteome</keyword>
<proteinExistence type="predicted"/>
<name>A0A812X5T8_9DINO</name>
<feature type="non-terminal residue" evidence="2">
    <location>
        <position position="1"/>
    </location>
</feature>
<organism evidence="2 3">
    <name type="scientific">Symbiodinium necroappetens</name>
    <dbReference type="NCBI Taxonomy" id="1628268"/>
    <lineage>
        <taxon>Eukaryota</taxon>
        <taxon>Sar</taxon>
        <taxon>Alveolata</taxon>
        <taxon>Dinophyceae</taxon>
        <taxon>Suessiales</taxon>
        <taxon>Symbiodiniaceae</taxon>
        <taxon>Symbiodinium</taxon>
    </lineage>
</organism>
<gene>
    <name evidence="2" type="ORF">SNEC2469_LOCUS20387</name>
</gene>
<dbReference type="Proteomes" id="UP000601435">
    <property type="component" value="Unassembled WGS sequence"/>
</dbReference>
<dbReference type="EMBL" id="CAJNJA010035462">
    <property type="protein sequence ID" value="CAE7707339.1"/>
    <property type="molecule type" value="Genomic_DNA"/>
</dbReference>
<evidence type="ECO:0000313" key="2">
    <source>
        <dbReference type="EMBL" id="CAE7707339.1"/>
    </source>
</evidence>
<sequence>SRLSQPWQTCACVQKCRAHQNPLHCPSTTADKAPCRRAPRPQRKTTADERRGFRQHVLSTTTADRGCYLLRPQSMSSTERHGHQRPRKSELHCPSTADRAWQEVSAPDSHRECQSNLTICCMSTTTVRLGCHLRMTALPTGIGLTSARPWDPFSITIARSLVSVRMTGICKKCLEKMSGQTCRCSCGHELKIESTLSMIGAYNYVLNALDFITGAKPAGAEGYTAMPSRSDAHSVPSPLLELPPAPSNALPQHRTLCPATTKEMLPPSAPLPAPPSLPSLLGHRRRVSQVADVFKTHLPGEMPRSPMSR</sequence>
<evidence type="ECO:0000256" key="1">
    <source>
        <dbReference type="SAM" id="MobiDB-lite"/>
    </source>
</evidence>
<accession>A0A812X5T8</accession>
<protein>
    <submittedName>
        <fullName evidence="2">Uncharacterized protein</fullName>
    </submittedName>
</protein>